<dbReference type="AlphaFoldDB" id="A0A7K0FVZ2"/>
<sequence>MDHSVESNLFLLNLPIVELPLSEEFKLRSKVMGFFTLQDILTDNLKELHTRDNYSERWYFEFVDFLQRKELIYLLG</sequence>
<dbReference type="RefSeq" id="WP_154279873.1">
    <property type="nucleotide sequence ID" value="NZ_JBHUJQ010000001.1"/>
</dbReference>
<evidence type="ECO:0000313" key="1">
    <source>
        <dbReference type="EMBL" id="MRX75718.1"/>
    </source>
</evidence>
<reference evidence="1 2" key="1">
    <citation type="submission" date="2019-11" db="EMBL/GenBank/DDBJ databases">
        <title>Pedobacter petrophilus genome.</title>
        <authorList>
            <person name="Feldbauer M.J."/>
            <person name="Newman J.D."/>
        </authorList>
    </citation>
    <scope>NUCLEOTIDE SEQUENCE [LARGE SCALE GENOMIC DNA]</scope>
    <source>
        <strain evidence="1 2">LMG 29686</strain>
    </source>
</reference>
<accession>A0A7K0FVZ2</accession>
<dbReference type="OrthoDB" id="769973at2"/>
<protein>
    <submittedName>
        <fullName evidence="1">Uncharacterized protein</fullName>
    </submittedName>
</protein>
<gene>
    <name evidence="1" type="ORF">GJU39_06420</name>
</gene>
<name>A0A7K0FVZ2_9SPHI</name>
<proteinExistence type="predicted"/>
<comment type="caution">
    <text evidence="1">The sequence shown here is derived from an EMBL/GenBank/DDBJ whole genome shotgun (WGS) entry which is preliminary data.</text>
</comment>
<organism evidence="1 2">
    <name type="scientific">Pedobacter petrophilus</name>
    <dbReference type="NCBI Taxonomy" id="1908241"/>
    <lineage>
        <taxon>Bacteria</taxon>
        <taxon>Pseudomonadati</taxon>
        <taxon>Bacteroidota</taxon>
        <taxon>Sphingobacteriia</taxon>
        <taxon>Sphingobacteriales</taxon>
        <taxon>Sphingobacteriaceae</taxon>
        <taxon>Pedobacter</taxon>
    </lineage>
</organism>
<dbReference type="Proteomes" id="UP000487757">
    <property type="component" value="Unassembled WGS sequence"/>
</dbReference>
<keyword evidence="2" id="KW-1185">Reference proteome</keyword>
<evidence type="ECO:0000313" key="2">
    <source>
        <dbReference type="Proteomes" id="UP000487757"/>
    </source>
</evidence>
<dbReference type="EMBL" id="WKKH01000007">
    <property type="protein sequence ID" value="MRX75718.1"/>
    <property type="molecule type" value="Genomic_DNA"/>
</dbReference>